<dbReference type="Proteomes" id="UP000199202">
    <property type="component" value="Unassembled WGS sequence"/>
</dbReference>
<keyword evidence="4" id="KW-0597">Phosphoprotein</keyword>
<dbReference type="SMART" id="SM00388">
    <property type="entry name" value="HisKA"/>
    <property type="match status" value="1"/>
</dbReference>
<reference evidence="15 16" key="1">
    <citation type="submission" date="2016-10" db="EMBL/GenBank/DDBJ databases">
        <authorList>
            <person name="de Groot N.N."/>
        </authorList>
    </citation>
    <scope>NUCLEOTIDE SEQUENCE [LARGE SCALE GENOMIC DNA]</scope>
    <source>
        <strain evidence="15 16">CGMCC 4.6533</strain>
    </source>
</reference>
<evidence type="ECO:0000313" key="15">
    <source>
        <dbReference type="EMBL" id="SDJ97002.1"/>
    </source>
</evidence>
<dbReference type="Pfam" id="PF00672">
    <property type="entry name" value="HAMP"/>
    <property type="match status" value="1"/>
</dbReference>
<dbReference type="CDD" id="cd00082">
    <property type="entry name" value="HisKA"/>
    <property type="match status" value="1"/>
</dbReference>
<keyword evidence="8 12" id="KW-1133">Transmembrane helix</keyword>
<accession>A0A1G8Y2F3</accession>
<feature type="compositionally biased region" description="Basic and acidic residues" evidence="11">
    <location>
        <begin position="515"/>
        <end position="524"/>
    </location>
</feature>
<evidence type="ECO:0000256" key="3">
    <source>
        <dbReference type="ARBA" id="ARBA00012438"/>
    </source>
</evidence>
<dbReference type="STRING" id="633440.SAMN05421869_113151"/>
<dbReference type="InterPro" id="IPR003660">
    <property type="entry name" value="HAMP_dom"/>
</dbReference>
<proteinExistence type="predicted"/>
<dbReference type="Gene3D" id="1.10.287.130">
    <property type="match status" value="1"/>
</dbReference>
<dbReference type="Pfam" id="PF00512">
    <property type="entry name" value="HisKA"/>
    <property type="match status" value="1"/>
</dbReference>
<dbReference type="Gene3D" id="3.30.565.10">
    <property type="entry name" value="Histidine kinase-like ATPase, C-terminal domain"/>
    <property type="match status" value="1"/>
</dbReference>
<keyword evidence="10 12" id="KW-0472">Membrane</keyword>
<evidence type="ECO:0000259" key="14">
    <source>
        <dbReference type="PROSITE" id="PS50885"/>
    </source>
</evidence>
<keyword evidence="9" id="KW-0902">Two-component regulatory system</keyword>
<evidence type="ECO:0000256" key="8">
    <source>
        <dbReference type="ARBA" id="ARBA00022989"/>
    </source>
</evidence>
<evidence type="ECO:0000256" key="10">
    <source>
        <dbReference type="ARBA" id="ARBA00023136"/>
    </source>
</evidence>
<evidence type="ECO:0000259" key="13">
    <source>
        <dbReference type="PROSITE" id="PS50109"/>
    </source>
</evidence>
<dbReference type="SMART" id="SM00387">
    <property type="entry name" value="HATPase_c"/>
    <property type="match status" value="1"/>
</dbReference>
<gene>
    <name evidence="15" type="ORF">SAMN05421869_113151</name>
</gene>
<dbReference type="GO" id="GO:0005886">
    <property type="term" value="C:plasma membrane"/>
    <property type="evidence" value="ECO:0007669"/>
    <property type="project" value="UniProtKB-SubCell"/>
</dbReference>
<protein>
    <recommendedName>
        <fullName evidence="3">histidine kinase</fullName>
        <ecNumber evidence="3">2.7.13.3</ecNumber>
    </recommendedName>
</protein>
<dbReference type="SUPFAM" id="SSF55874">
    <property type="entry name" value="ATPase domain of HSP90 chaperone/DNA topoisomerase II/histidine kinase"/>
    <property type="match status" value="1"/>
</dbReference>
<dbReference type="InterPro" id="IPR003661">
    <property type="entry name" value="HisK_dim/P_dom"/>
</dbReference>
<dbReference type="AlphaFoldDB" id="A0A1G8Y2F3"/>
<dbReference type="PANTHER" id="PTHR45436">
    <property type="entry name" value="SENSOR HISTIDINE KINASE YKOH"/>
    <property type="match status" value="1"/>
</dbReference>
<evidence type="ECO:0000256" key="12">
    <source>
        <dbReference type="SAM" id="Phobius"/>
    </source>
</evidence>
<dbReference type="OrthoDB" id="5242752at2"/>
<keyword evidence="7 15" id="KW-0418">Kinase</keyword>
<comment type="subcellular location">
    <subcellularLocation>
        <location evidence="2">Cell membrane</location>
    </subcellularLocation>
</comment>
<comment type="catalytic activity">
    <reaction evidence="1">
        <text>ATP + protein L-histidine = ADP + protein N-phospho-L-histidine.</text>
        <dbReference type="EC" id="2.7.13.3"/>
    </reaction>
</comment>
<dbReference type="CDD" id="cd06225">
    <property type="entry name" value="HAMP"/>
    <property type="match status" value="1"/>
</dbReference>
<evidence type="ECO:0000256" key="7">
    <source>
        <dbReference type="ARBA" id="ARBA00022777"/>
    </source>
</evidence>
<dbReference type="Pfam" id="PF02518">
    <property type="entry name" value="HATPase_c"/>
    <property type="match status" value="1"/>
</dbReference>
<feature type="region of interest" description="Disordered" evidence="11">
    <location>
        <begin position="495"/>
        <end position="524"/>
    </location>
</feature>
<keyword evidence="16" id="KW-1185">Reference proteome</keyword>
<organism evidence="15 16">
    <name type="scientific">Nonomuraea jiangxiensis</name>
    <dbReference type="NCBI Taxonomy" id="633440"/>
    <lineage>
        <taxon>Bacteria</taxon>
        <taxon>Bacillati</taxon>
        <taxon>Actinomycetota</taxon>
        <taxon>Actinomycetes</taxon>
        <taxon>Streptosporangiales</taxon>
        <taxon>Streptosporangiaceae</taxon>
        <taxon>Nonomuraea</taxon>
    </lineage>
</organism>
<dbReference type="Gene3D" id="6.10.340.10">
    <property type="match status" value="1"/>
</dbReference>
<evidence type="ECO:0000313" key="16">
    <source>
        <dbReference type="Proteomes" id="UP000199202"/>
    </source>
</evidence>
<dbReference type="InterPro" id="IPR004358">
    <property type="entry name" value="Sig_transdc_His_kin-like_C"/>
</dbReference>
<dbReference type="InterPro" id="IPR036097">
    <property type="entry name" value="HisK_dim/P_sf"/>
</dbReference>
<name>A0A1G8Y2F3_9ACTN</name>
<dbReference type="InterPro" id="IPR050428">
    <property type="entry name" value="TCS_sensor_his_kinase"/>
</dbReference>
<dbReference type="PROSITE" id="PS50885">
    <property type="entry name" value="HAMP"/>
    <property type="match status" value="1"/>
</dbReference>
<evidence type="ECO:0000256" key="6">
    <source>
        <dbReference type="ARBA" id="ARBA00022692"/>
    </source>
</evidence>
<evidence type="ECO:0000256" key="2">
    <source>
        <dbReference type="ARBA" id="ARBA00004236"/>
    </source>
</evidence>
<feature type="transmembrane region" description="Helical" evidence="12">
    <location>
        <begin position="155"/>
        <end position="180"/>
    </location>
</feature>
<dbReference type="InterPro" id="IPR036890">
    <property type="entry name" value="HATPase_C_sf"/>
</dbReference>
<sequence length="524" mass="55383">MTAIHYPRSLRGRSTLAASLLALAVLGALGGAASLAIRHALSDYAFVQAELVADQWSAAARTVPPQTLPDPLPASGDIDLVQIVGTRGDVLAASATARGRPALTHVRPAPDDPVRFMPGDQRMIVAVRTDPAPSAPVVLAGMAVPALLREHYLEYLLAAVALALAAGAGIITWTAIGRALRPVAAIRTHMAQISVNDLSRRMPVPPGDEEVADLVRTANRTLARLDEAVAQQRRFAATTSHELRNPLAGLRAQLEDALDHPEDTDTRLTLRSALSTTDRMDAIIDDLLAQARLRAGNDPASHEVINLTQLLTQETAQVNGDPRVRIVARTKIATTVAADAGLRTRKGPRGGGTYMGALDRTDGLAKPIGRFVPVRLHVDGDVWVRGSRIQLIRALANLVGNARRHAATGVDVTLTTAGGQAVIAVTDDGPGIAPGDRQRVFERYTRLDDGRRLDGGGSGLGLAITRDIAAGHRGTLTLEDSPKGARFVLRIPQIDPPVGTVPDPARPAAHVPMQDGEHAQGARS</sequence>
<dbReference type="InterPro" id="IPR005467">
    <property type="entry name" value="His_kinase_dom"/>
</dbReference>
<keyword evidence="6 12" id="KW-0812">Transmembrane</keyword>
<evidence type="ECO:0000256" key="5">
    <source>
        <dbReference type="ARBA" id="ARBA00022679"/>
    </source>
</evidence>
<dbReference type="EC" id="2.7.13.3" evidence="3"/>
<dbReference type="PRINTS" id="PR00344">
    <property type="entry name" value="BCTRLSENSOR"/>
</dbReference>
<evidence type="ECO:0000256" key="4">
    <source>
        <dbReference type="ARBA" id="ARBA00022553"/>
    </source>
</evidence>
<dbReference type="SUPFAM" id="SSF47384">
    <property type="entry name" value="Homodimeric domain of signal transducing histidine kinase"/>
    <property type="match status" value="1"/>
</dbReference>
<evidence type="ECO:0000256" key="9">
    <source>
        <dbReference type="ARBA" id="ARBA00023012"/>
    </source>
</evidence>
<dbReference type="PANTHER" id="PTHR45436:SF5">
    <property type="entry name" value="SENSOR HISTIDINE KINASE TRCS"/>
    <property type="match status" value="1"/>
</dbReference>
<evidence type="ECO:0000256" key="11">
    <source>
        <dbReference type="SAM" id="MobiDB-lite"/>
    </source>
</evidence>
<dbReference type="RefSeq" id="WP_090937437.1">
    <property type="nucleotide sequence ID" value="NZ_FNDJ01000013.1"/>
</dbReference>
<dbReference type="EMBL" id="FNDJ01000013">
    <property type="protein sequence ID" value="SDJ97002.1"/>
    <property type="molecule type" value="Genomic_DNA"/>
</dbReference>
<feature type="domain" description="HAMP" evidence="14">
    <location>
        <begin position="177"/>
        <end position="230"/>
    </location>
</feature>
<dbReference type="InterPro" id="IPR003594">
    <property type="entry name" value="HATPase_dom"/>
</dbReference>
<dbReference type="SMART" id="SM00304">
    <property type="entry name" value="HAMP"/>
    <property type="match status" value="1"/>
</dbReference>
<evidence type="ECO:0000256" key="1">
    <source>
        <dbReference type="ARBA" id="ARBA00000085"/>
    </source>
</evidence>
<keyword evidence="5" id="KW-0808">Transferase</keyword>
<feature type="domain" description="Histidine kinase" evidence="13">
    <location>
        <begin position="238"/>
        <end position="495"/>
    </location>
</feature>
<dbReference type="GO" id="GO:0000155">
    <property type="term" value="F:phosphorelay sensor kinase activity"/>
    <property type="evidence" value="ECO:0007669"/>
    <property type="project" value="InterPro"/>
</dbReference>
<dbReference type="PROSITE" id="PS50109">
    <property type="entry name" value="HIS_KIN"/>
    <property type="match status" value="1"/>
</dbReference>